<dbReference type="Gene3D" id="2.60.120.1130">
    <property type="match status" value="1"/>
</dbReference>
<dbReference type="Gene3D" id="3.10.620.30">
    <property type="match status" value="1"/>
</dbReference>
<evidence type="ECO:0000313" key="4">
    <source>
        <dbReference type="Proteomes" id="UP000249873"/>
    </source>
</evidence>
<organism evidence="3 4">
    <name type="scientific">Arcticibacterium luteifluviistationis</name>
    <dbReference type="NCBI Taxonomy" id="1784714"/>
    <lineage>
        <taxon>Bacteria</taxon>
        <taxon>Pseudomonadati</taxon>
        <taxon>Bacteroidota</taxon>
        <taxon>Cytophagia</taxon>
        <taxon>Cytophagales</taxon>
        <taxon>Leadbetterellaceae</taxon>
        <taxon>Arcticibacterium</taxon>
    </lineage>
</organism>
<dbReference type="AlphaFoldDB" id="A0A2Z4GA44"/>
<dbReference type="EMBL" id="CP029480">
    <property type="protein sequence ID" value="AWV98066.1"/>
    <property type="molecule type" value="Genomic_DNA"/>
</dbReference>
<dbReference type="Pfam" id="PF12969">
    <property type="entry name" value="DUF3857"/>
    <property type="match status" value="1"/>
</dbReference>
<reference evidence="3 4" key="1">
    <citation type="submission" date="2018-05" db="EMBL/GenBank/DDBJ databases">
        <title>Complete genome sequence of Arcticibacterium luteifluviistationis SM1504T, a cytophagaceae bacterium isolated from Arctic surface seawater.</title>
        <authorList>
            <person name="Li Y."/>
            <person name="Qin Q.-L."/>
        </authorList>
    </citation>
    <scope>NUCLEOTIDE SEQUENCE [LARGE SCALE GENOMIC DNA]</scope>
    <source>
        <strain evidence="3 4">SM1504</strain>
    </source>
</reference>
<feature type="domain" description="DUF3857" evidence="2">
    <location>
        <begin position="72"/>
        <end position="200"/>
    </location>
</feature>
<evidence type="ECO:0000313" key="3">
    <source>
        <dbReference type="EMBL" id="AWV98066.1"/>
    </source>
</evidence>
<dbReference type="KEGG" id="als:DJ013_07725"/>
<dbReference type="Gene3D" id="2.60.40.3140">
    <property type="match status" value="1"/>
</dbReference>
<dbReference type="RefSeq" id="WP_111371168.1">
    <property type="nucleotide sequence ID" value="NZ_CP029480.1"/>
</dbReference>
<evidence type="ECO:0000259" key="2">
    <source>
        <dbReference type="Pfam" id="PF12969"/>
    </source>
</evidence>
<accession>A0A2Z4GA44</accession>
<keyword evidence="4" id="KW-1185">Reference proteome</keyword>
<dbReference type="Proteomes" id="UP000249873">
    <property type="component" value="Chromosome"/>
</dbReference>
<sequence>MKTTTFGLFLACLLFGAQGIAQKNNEPKFGTLTAEAFQDTYEDLDADPHAVVIYDKGNSEFVYSSNRGFEIESTYHVRVHILKKSELSRGNLTLSYYKGTSTTGDKIFRIKAATYNLENGKVVKSEMSKKAVFDEDVDDNYAEMKFSLPDVKEGSIIEYTYTKRSTLNHSSNPSTWYFQSDIPVRWSELNIEIPGYFYYQIIMGGYLPLAFNDQKPVNTTVQGTGLKVNAIQYKFVVKDAPAFKNESFITTSNDYISKIEFELSSVDIPGQPLKNYNTTWDELDETLMKSDYWIQYLSGKADLQEMAEPFKKIEDEKERAQAIYDYMIATYQWNDYVGVWSGGKIKDVLKEKKGTASALNLLALGLFQAAGLDAHPVIISTRRNGRINTIYPLLDRFNYTIVSLRIGIDKLFIDVTDPLLPMGTLPNRCLSAQGREIKRGKGEFVDIKTKGKFSELEEVEASFDLENASLIGNYKNSSDGYAAKRIRDNVKELGEDGYREGITKTFADWEIDNFTLNSIQNVYSPAINSFSFVKEDGGIMEDMIYLNPMVFGQISENPFKSKTRDFPVDFAHLTTHNYSISLEIPEGFEAEEMPEPIHLKLPNNGGRFIYSCSISEGKVKVISNITLKKAVFPANDYVLLKEFYDRIVSKHAEQIVLSKNE</sequence>
<proteinExistence type="predicted"/>
<name>A0A2Z4GA44_9BACT</name>
<feature type="domain" description="Transglutaminase-like" evidence="1">
    <location>
        <begin position="306"/>
        <end position="382"/>
    </location>
</feature>
<dbReference type="InterPro" id="IPR002931">
    <property type="entry name" value="Transglutaminase-like"/>
</dbReference>
<dbReference type="InterPro" id="IPR024618">
    <property type="entry name" value="DUF3857"/>
</dbReference>
<gene>
    <name evidence="3" type="ORF">DJ013_07725</name>
</gene>
<dbReference type="Pfam" id="PF01841">
    <property type="entry name" value="Transglut_core"/>
    <property type="match status" value="1"/>
</dbReference>
<evidence type="ECO:0000259" key="1">
    <source>
        <dbReference type="Pfam" id="PF01841"/>
    </source>
</evidence>
<dbReference type="OrthoDB" id="98874at2"/>
<protein>
    <submittedName>
        <fullName evidence="3">Uncharacterized protein</fullName>
    </submittedName>
</protein>